<organism evidence="9 10">
    <name type="scientific">Streptobacillus moniliformis (strain ATCC 14647 / DSM 12112 / NCTC 10651 / 9901)</name>
    <dbReference type="NCBI Taxonomy" id="519441"/>
    <lineage>
        <taxon>Bacteria</taxon>
        <taxon>Fusobacteriati</taxon>
        <taxon>Fusobacteriota</taxon>
        <taxon>Fusobacteriia</taxon>
        <taxon>Fusobacteriales</taxon>
        <taxon>Leptotrichiaceae</taxon>
        <taxon>Streptobacillus</taxon>
    </lineage>
</organism>
<dbReference type="InterPro" id="IPR000515">
    <property type="entry name" value="MetI-like"/>
</dbReference>
<dbReference type="STRING" id="519441.Smon_0942"/>
<dbReference type="InterPro" id="IPR045621">
    <property type="entry name" value="BPD_transp_1_N"/>
</dbReference>
<reference evidence="9 10" key="1">
    <citation type="journal article" date="2009" name="Stand. Genomic Sci.">
        <title>Complete genome sequence of Streptobacillus moniliformis type strain (9901T).</title>
        <authorList>
            <person name="Nolan M."/>
            <person name="Gronow S."/>
            <person name="Lapidus A."/>
            <person name="Ivanova N."/>
            <person name="Copeland A."/>
            <person name="Lucas S."/>
            <person name="Del Rio T.G."/>
            <person name="Chen F."/>
            <person name="Tice H."/>
            <person name="Pitluck S."/>
            <person name="Cheng J.F."/>
            <person name="Sims D."/>
            <person name="Meincke L."/>
            <person name="Bruce D."/>
            <person name="Goodwin L."/>
            <person name="Brettin T."/>
            <person name="Han C."/>
            <person name="Detter J.C."/>
            <person name="Ovchinikova G."/>
            <person name="Pati A."/>
            <person name="Mavromatis K."/>
            <person name="Mikhailova N."/>
            <person name="Chen A."/>
            <person name="Palaniappan K."/>
            <person name="Land M."/>
            <person name="Hauser L."/>
            <person name="Chang Y.J."/>
            <person name="Jeffries C.D."/>
            <person name="Rohde M."/>
            <person name="Sproer C."/>
            <person name="Goker M."/>
            <person name="Bristow J."/>
            <person name="Eisen J.A."/>
            <person name="Markowitz V."/>
            <person name="Hugenholtz P."/>
            <person name="Kyrpides N.C."/>
            <person name="Klenk H.P."/>
            <person name="Chain P."/>
        </authorList>
    </citation>
    <scope>NUCLEOTIDE SEQUENCE [LARGE SCALE GENOMIC DNA]</scope>
    <source>
        <strain evidence="10">ATCC 14647 / DSM 12112 / NCTC 10651 / 9901</strain>
    </source>
</reference>
<protein>
    <submittedName>
        <fullName evidence="9">Binding-protein-dependent transport systems inner membrane component</fullName>
    </submittedName>
</protein>
<dbReference type="GeneID" id="29673416"/>
<comment type="similarity">
    <text evidence="7">Belongs to the binding-protein-dependent transport system permease family.</text>
</comment>
<dbReference type="InterPro" id="IPR035906">
    <property type="entry name" value="MetI-like_sf"/>
</dbReference>
<dbReference type="Pfam" id="PF19300">
    <property type="entry name" value="BPD_transp_1_N"/>
    <property type="match status" value="1"/>
</dbReference>
<feature type="transmembrane region" description="Helical" evidence="7">
    <location>
        <begin position="9"/>
        <end position="30"/>
    </location>
</feature>
<dbReference type="CDD" id="cd06261">
    <property type="entry name" value="TM_PBP2"/>
    <property type="match status" value="1"/>
</dbReference>
<sequence length="320" mass="36164">MWKTVLRRVLAMIPQLFILSIIVFIVAKLMPGDPFTGLISPTTPPEAIEKLRREAGLYDPLYTQYVNWMSRAFNGNFGISYTYKLPVTRIIGERIYNTFFLSLLSVILMYSVALPLGILSGRYNESRLDKIVTIYNFVSYAIPTFILSLLMVFVFGYKLRIFPTGGSVDLGYVPGTLDYVINKLYHLILPAITYALLATTWTIRYLRSEIIDSKSLDYVKTAKAKGVPESVIYSKHIFRNSVLPIAAFLGYTITGLFGGSIFIETIFNYPGMGQLFISSISSRDYSVITTLILFYGFLSLMGSLLSDILLMIVDPRIRIE</sequence>
<dbReference type="AlphaFoldDB" id="D1AYN2"/>
<comment type="subcellular location">
    <subcellularLocation>
        <location evidence="1 7">Cell membrane</location>
        <topology evidence="1 7">Multi-pass membrane protein</topology>
    </subcellularLocation>
</comment>
<dbReference type="Pfam" id="PF00528">
    <property type="entry name" value="BPD_transp_1"/>
    <property type="match status" value="1"/>
</dbReference>
<dbReference type="GO" id="GO:0005886">
    <property type="term" value="C:plasma membrane"/>
    <property type="evidence" value="ECO:0007669"/>
    <property type="project" value="UniProtKB-SubCell"/>
</dbReference>
<dbReference type="PANTHER" id="PTHR30465:SF0">
    <property type="entry name" value="OLIGOPEPTIDE TRANSPORT SYSTEM PERMEASE PROTEIN APPB"/>
    <property type="match status" value="1"/>
</dbReference>
<dbReference type="RefSeq" id="WP_012858957.1">
    <property type="nucleotide sequence ID" value="NC_013515.1"/>
</dbReference>
<dbReference type="KEGG" id="smf:Smon_0942"/>
<feature type="transmembrane region" description="Helical" evidence="7">
    <location>
        <begin position="184"/>
        <end position="206"/>
    </location>
</feature>
<evidence type="ECO:0000256" key="1">
    <source>
        <dbReference type="ARBA" id="ARBA00004651"/>
    </source>
</evidence>
<keyword evidence="3" id="KW-1003">Cell membrane</keyword>
<evidence type="ECO:0000256" key="6">
    <source>
        <dbReference type="ARBA" id="ARBA00023136"/>
    </source>
</evidence>
<keyword evidence="4 7" id="KW-0812">Transmembrane</keyword>
<feature type="transmembrane region" description="Helical" evidence="7">
    <location>
        <begin position="95"/>
        <end position="119"/>
    </location>
</feature>
<dbReference type="HOGENOM" id="CLU_036879_1_2_0"/>
<dbReference type="eggNOG" id="COG0601">
    <property type="taxonomic scope" value="Bacteria"/>
</dbReference>
<name>D1AYN2_STRM9</name>
<dbReference type="PANTHER" id="PTHR30465">
    <property type="entry name" value="INNER MEMBRANE ABC TRANSPORTER"/>
    <property type="match status" value="1"/>
</dbReference>
<evidence type="ECO:0000256" key="7">
    <source>
        <dbReference type="RuleBase" id="RU363032"/>
    </source>
</evidence>
<feature type="domain" description="ABC transmembrane type-1" evidence="8">
    <location>
        <begin position="95"/>
        <end position="306"/>
    </location>
</feature>
<feature type="transmembrane region" description="Helical" evidence="7">
    <location>
        <begin position="242"/>
        <end position="267"/>
    </location>
</feature>
<feature type="transmembrane region" description="Helical" evidence="7">
    <location>
        <begin position="131"/>
        <end position="157"/>
    </location>
</feature>
<feature type="transmembrane region" description="Helical" evidence="7">
    <location>
        <begin position="287"/>
        <end position="313"/>
    </location>
</feature>
<evidence type="ECO:0000256" key="5">
    <source>
        <dbReference type="ARBA" id="ARBA00022989"/>
    </source>
</evidence>
<evidence type="ECO:0000256" key="3">
    <source>
        <dbReference type="ARBA" id="ARBA00022475"/>
    </source>
</evidence>
<evidence type="ECO:0000259" key="8">
    <source>
        <dbReference type="PROSITE" id="PS50928"/>
    </source>
</evidence>
<dbReference type="NCBIfam" id="NF045472">
    <property type="entry name" value="Opp4B"/>
    <property type="match status" value="1"/>
</dbReference>
<keyword evidence="6 7" id="KW-0472">Membrane</keyword>
<keyword evidence="10" id="KW-1185">Reference proteome</keyword>
<dbReference type="SUPFAM" id="SSF161098">
    <property type="entry name" value="MetI-like"/>
    <property type="match status" value="1"/>
</dbReference>
<evidence type="ECO:0000313" key="9">
    <source>
        <dbReference type="EMBL" id="ACZ01408.1"/>
    </source>
</evidence>
<gene>
    <name evidence="9" type="ordered locus">Smon_0942</name>
</gene>
<accession>D1AYN2</accession>
<evidence type="ECO:0000256" key="4">
    <source>
        <dbReference type="ARBA" id="ARBA00022692"/>
    </source>
</evidence>
<dbReference type="EMBL" id="CP001779">
    <property type="protein sequence ID" value="ACZ01408.1"/>
    <property type="molecule type" value="Genomic_DNA"/>
</dbReference>
<dbReference type="PROSITE" id="PS50928">
    <property type="entry name" value="ABC_TM1"/>
    <property type="match status" value="1"/>
</dbReference>
<keyword evidence="2 7" id="KW-0813">Transport</keyword>
<dbReference type="GO" id="GO:0055085">
    <property type="term" value="P:transmembrane transport"/>
    <property type="evidence" value="ECO:0007669"/>
    <property type="project" value="InterPro"/>
</dbReference>
<evidence type="ECO:0000256" key="2">
    <source>
        <dbReference type="ARBA" id="ARBA00022448"/>
    </source>
</evidence>
<dbReference type="Proteomes" id="UP000002072">
    <property type="component" value="Chromosome"/>
</dbReference>
<dbReference type="OrthoDB" id="9773683at2"/>
<proteinExistence type="inferred from homology"/>
<keyword evidence="5 7" id="KW-1133">Transmembrane helix</keyword>
<evidence type="ECO:0000313" key="10">
    <source>
        <dbReference type="Proteomes" id="UP000002072"/>
    </source>
</evidence>
<dbReference type="Gene3D" id="1.10.3720.10">
    <property type="entry name" value="MetI-like"/>
    <property type="match status" value="1"/>
</dbReference>